<protein>
    <submittedName>
        <fullName evidence="2">Uncharacterized protein</fullName>
    </submittedName>
</protein>
<reference evidence="2 3" key="1">
    <citation type="journal article" date="2023" name="Genome Announc.">
        <title>Pan-Genome Analyses of the Genus Cohnella and Proposal of the Novel Species Cohnella silvisoli sp. nov., Isolated from Forest Soil.</title>
        <authorList>
            <person name="Wang C."/>
            <person name="Mao L."/>
            <person name="Bao G."/>
            <person name="Zhu H."/>
        </authorList>
    </citation>
    <scope>NUCLEOTIDE SEQUENCE [LARGE SCALE GENOMIC DNA]</scope>
    <source>
        <strain evidence="2 3">NL03-T5-1</strain>
    </source>
</reference>
<feature type="region of interest" description="Disordered" evidence="1">
    <location>
        <begin position="1"/>
        <end position="41"/>
    </location>
</feature>
<name>A0ABV1L2B1_9BACL</name>
<dbReference type="Proteomes" id="UP001493487">
    <property type="component" value="Unassembled WGS sequence"/>
</dbReference>
<evidence type="ECO:0000256" key="1">
    <source>
        <dbReference type="SAM" id="MobiDB-lite"/>
    </source>
</evidence>
<comment type="caution">
    <text evidence="2">The sequence shown here is derived from an EMBL/GenBank/DDBJ whole genome shotgun (WGS) entry which is preliminary data.</text>
</comment>
<evidence type="ECO:0000313" key="2">
    <source>
        <dbReference type="EMBL" id="MEQ4486430.1"/>
    </source>
</evidence>
<sequence length="139" mass="16202">MSAKVYTFTRRSSANRSKPLMCELKPKVTPKSPQSPSPKARHRAWIAEWKGRIKAARSNGAARRRSYQGKPLRIYDISFTRPSGHRWHLTIDGRIDDDDARSYVRTNYHAVEIHHLRHIGYMPIPKDRPDKPKLEMELT</sequence>
<evidence type="ECO:0000313" key="3">
    <source>
        <dbReference type="Proteomes" id="UP001493487"/>
    </source>
</evidence>
<proteinExistence type="predicted"/>
<keyword evidence="3" id="KW-1185">Reference proteome</keyword>
<dbReference type="EMBL" id="JASKHM010000021">
    <property type="protein sequence ID" value="MEQ4486430.1"/>
    <property type="molecule type" value="Genomic_DNA"/>
</dbReference>
<accession>A0ABV1L2B1</accession>
<dbReference type="RefSeq" id="WP_232189519.1">
    <property type="nucleotide sequence ID" value="NZ_JAIOAP010000020.1"/>
</dbReference>
<gene>
    <name evidence="2" type="ORF">QJS35_29065</name>
</gene>
<organism evidence="2 3">
    <name type="scientific">Cohnella silvisoli</name>
    <dbReference type="NCBI Taxonomy" id="2873699"/>
    <lineage>
        <taxon>Bacteria</taxon>
        <taxon>Bacillati</taxon>
        <taxon>Bacillota</taxon>
        <taxon>Bacilli</taxon>
        <taxon>Bacillales</taxon>
        <taxon>Paenibacillaceae</taxon>
        <taxon>Cohnella</taxon>
    </lineage>
</organism>